<proteinExistence type="predicted"/>
<dbReference type="InterPro" id="IPR025251">
    <property type="entry name" value="DUF4213"/>
</dbReference>
<evidence type="ECO:0008006" key="5">
    <source>
        <dbReference type="Google" id="ProtNLM"/>
    </source>
</evidence>
<evidence type="ECO:0000313" key="4">
    <source>
        <dbReference type="Proteomes" id="UP000027981"/>
    </source>
</evidence>
<dbReference type="Gene3D" id="3.40.50.11590">
    <property type="match status" value="1"/>
</dbReference>
<dbReference type="OrthoDB" id="40399at2157"/>
<name>A0A075LVH0_9EURY</name>
<feature type="domain" description="DUF4213" evidence="2">
    <location>
        <begin position="9"/>
        <end position="90"/>
    </location>
</feature>
<dbReference type="KEGG" id="ppac:PAP_08095"/>
<dbReference type="HOGENOM" id="CLU_094096_0_0_2"/>
<gene>
    <name evidence="3" type="ORF">PAP_08095</name>
</gene>
<dbReference type="AlphaFoldDB" id="A0A075LVH0"/>
<accession>A0A075LVH0</accession>
<dbReference type="eggNOG" id="arCOG03216">
    <property type="taxonomic scope" value="Archaea"/>
</dbReference>
<dbReference type="InterPro" id="IPR007161">
    <property type="entry name" value="DUF364"/>
</dbReference>
<feature type="domain" description="Putative heavy-metal chelation" evidence="1">
    <location>
        <begin position="111"/>
        <end position="244"/>
    </location>
</feature>
<sequence length="246" mass="27554">MLFKDIKRKALKMIHEDFRVLDFSFGLPYTYVVIEGERGKALGVMMTLPEEIQLFRNSIEEISVEAFIEKADSLNIIERTLALAAINAVSQYYIDLSGAEEKDVLELLNGGIERVAVIGNMPPIVKALKEQEFEVYVFERNPKISDRETFSDSLEYVLLPQMDAVIVSGSSLANGTLEMILERSKNAELIALTGPSAQVHPELIRGTGVTHLASMKVLDVEKALIKLKLGCFRGFEKANRKYTIKI</sequence>
<dbReference type="Gene3D" id="3.30.390.100">
    <property type="match status" value="1"/>
</dbReference>
<evidence type="ECO:0000259" key="1">
    <source>
        <dbReference type="Pfam" id="PF04016"/>
    </source>
</evidence>
<dbReference type="EMBL" id="CP006019">
    <property type="protein sequence ID" value="AIF70007.1"/>
    <property type="molecule type" value="Genomic_DNA"/>
</dbReference>
<dbReference type="Pfam" id="PF04016">
    <property type="entry name" value="DUF364"/>
    <property type="match status" value="1"/>
</dbReference>
<keyword evidence="4" id="KW-1185">Reference proteome</keyword>
<dbReference type="Pfam" id="PF13938">
    <property type="entry name" value="DUF4213"/>
    <property type="match status" value="1"/>
</dbReference>
<evidence type="ECO:0000313" key="3">
    <source>
        <dbReference type="EMBL" id="AIF70007.1"/>
    </source>
</evidence>
<reference evidence="4" key="1">
    <citation type="submission" date="2013-06" db="EMBL/GenBank/DDBJ databases">
        <title>Complete Genome Sequence of Hyperthermophilic Palaeococcus pacificus DY20341T, Isolated from a Deep-Sea Hydrothermal Sediments.</title>
        <authorList>
            <person name="Zeng X."/>
            <person name="Shao Z."/>
        </authorList>
    </citation>
    <scope>NUCLEOTIDE SEQUENCE [LARGE SCALE GENOMIC DNA]</scope>
    <source>
        <strain evidence="4">DY20341</strain>
    </source>
</reference>
<organism evidence="3 4">
    <name type="scientific">Palaeococcus pacificus DY20341</name>
    <dbReference type="NCBI Taxonomy" id="1343739"/>
    <lineage>
        <taxon>Archaea</taxon>
        <taxon>Methanobacteriati</taxon>
        <taxon>Methanobacteriota</taxon>
        <taxon>Thermococci</taxon>
        <taxon>Thermococcales</taxon>
        <taxon>Thermococcaceae</taxon>
        <taxon>Palaeococcus</taxon>
    </lineage>
</organism>
<evidence type="ECO:0000259" key="2">
    <source>
        <dbReference type="Pfam" id="PF13938"/>
    </source>
</evidence>
<dbReference type="SUPFAM" id="SSF159713">
    <property type="entry name" value="Dhaf3308-like"/>
    <property type="match status" value="1"/>
</dbReference>
<reference evidence="3 4" key="2">
    <citation type="journal article" date="2015" name="Genome Announc.">
        <title>Complete Genome Sequence of Hyperthermophilic Piezophilic Archaeon Palaeococcus pacificus DY20341T, Isolated from Deep-Sea Hydrothermal Sediments.</title>
        <authorList>
            <person name="Zeng X."/>
            <person name="Jebbar M."/>
            <person name="Shao Z."/>
        </authorList>
    </citation>
    <scope>NUCLEOTIDE SEQUENCE [LARGE SCALE GENOMIC DNA]</scope>
    <source>
        <strain evidence="3 4">DY20341</strain>
    </source>
</reference>
<dbReference type="GeneID" id="24842720"/>
<dbReference type="Proteomes" id="UP000027981">
    <property type="component" value="Chromosome"/>
</dbReference>
<dbReference type="STRING" id="1343739.PAP_08095"/>
<dbReference type="RefSeq" id="WP_048165504.1">
    <property type="nucleotide sequence ID" value="NZ_CP006019.1"/>
</dbReference>
<protein>
    <recommendedName>
        <fullName evidence="5">Heavy-metal chelation domain-containing protein</fullName>
    </recommendedName>
</protein>